<comment type="caution">
    <text evidence="1">The sequence shown here is derived from an EMBL/GenBank/DDBJ whole genome shotgun (WGS) entry which is preliminary data.</text>
</comment>
<sequence>MIHPSTDSTATESSVPPLRICLPKNGNNCQCQSPNPPDLSRGSHPLPSPMDAGVPNHWFATEYCRDCCKALASSKLEEYDVLSICHQLRPARVSRAVHP</sequence>
<dbReference type="AlphaFoldDB" id="A0A0V1DB64"/>
<protein>
    <submittedName>
        <fullName evidence="1">Uncharacterized protein</fullName>
    </submittedName>
</protein>
<dbReference type="STRING" id="45882.A0A0V1DB64"/>
<proteinExistence type="predicted"/>
<evidence type="ECO:0000313" key="2">
    <source>
        <dbReference type="Proteomes" id="UP000054653"/>
    </source>
</evidence>
<accession>A0A0V1DB64</accession>
<dbReference type="Proteomes" id="UP000054653">
    <property type="component" value="Unassembled WGS sequence"/>
</dbReference>
<reference evidence="1 2" key="1">
    <citation type="submission" date="2015-01" db="EMBL/GenBank/DDBJ databases">
        <title>Evolution of Trichinella species and genotypes.</title>
        <authorList>
            <person name="Korhonen P.K."/>
            <person name="Edoardo P."/>
            <person name="Giuseppe L.R."/>
            <person name="Gasser R.B."/>
        </authorList>
    </citation>
    <scope>NUCLEOTIDE SEQUENCE [LARGE SCALE GENOMIC DNA]</scope>
    <source>
        <strain evidence="1">ISS120</strain>
    </source>
</reference>
<dbReference type="OrthoDB" id="10344344at2759"/>
<evidence type="ECO:0000313" key="1">
    <source>
        <dbReference type="EMBL" id="KRY58730.1"/>
    </source>
</evidence>
<dbReference type="EMBL" id="JYDI01000018">
    <property type="protein sequence ID" value="KRY58730.1"/>
    <property type="molecule type" value="Genomic_DNA"/>
</dbReference>
<name>A0A0V1DB64_TRIBR</name>
<keyword evidence="2" id="KW-1185">Reference proteome</keyword>
<gene>
    <name evidence="1" type="ORF">T03_4500</name>
</gene>
<organism evidence="1 2">
    <name type="scientific">Trichinella britovi</name>
    <name type="common">Parasitic roundworm</name>
    <dbReference type="NCBI Taxonomy" id="45882"/>
    <lineage>
        <taxon>Eukaryota</taxon>
        <taxon>Metazoa</taxon>
        <taxon>Ecdysozoa</taxon>
        <taxon>Nematoda</taxon>
        <taxon>Enoplea</taxon>
        <taxon>Dorylaimia</taxon>
        <taxon>Trichinellida</taxon>
        <taxon>Trichinellidae</taxon>
        <taxon>Trichinella</taxon>
    </lineage>
</organism>